<keyword evidence="1" id="KW-0472">Membrane</keyword>
<evidence type="ECO:0000313" key="2">
    <source>
        <dbReference type="EMBL" id="KIZ15361.1"/>
    </source>
</evidence>
<dbReference type="AlphaFoldDB" id="A0A0D7CH46"/>
<sequence length="224" mass="22926">MATVCTMTAITAPQPSAGRARLAALTPLLVDAALPLAGYYLLSKGLGVGTVAALAISSVPPALSAAWTALRRHRVNGLAALTLATTAAGIALSAVTGDPRLMLAKDGVVSSVIGIAILLSAAVGRPLMSAALKPMITKADPARMSAWDRLSRTSAEFRDVERGVSVVWGVALLAECAARVIGAYALPVATMLSVHSLFVIAGVIAAIKFSKSRVERMSALLRSA</sequence>
<dbReference type="PATRIC" id="fig|1240678.4.peg.5926"/>
<dbReference type="NCBIfam" id="NF041646">
    <property type="entry name" value="VC0807_fam"/>
    <property type="match status" value="1"/>
</dbReference>
<feature type="transmembrane region" description="Helical" evidence="1">
    <location>
        <begin position="192"/>
        <end position="209"/>
    </location>
</feature>
<dbReference type="EMBL" id="JRKI01000034">
    <property type="protein sequence ID" value="KIZ15361.1"/>
    <property type="molecule type" value="Genomic_DNA"/>
</dbReference>
<gene>
    <name evidence="2" type="ORF">SNA_27805</name>
</gene>
<proteinExistence type="predicted"/>
<reference evidence="2 3" key="1">
    <citation type="submission" date="2014-09" db="EMBL/GenBank/DDBJ databases">
        <title>Draft genome sequence of Streptomyces natalensis ATCC 27448, producer of the antifungal pimaricin.</title>
        <authorList>
            <person name="Mendes M.V."/>
            <person name="Beites T."/>
            <person name="Pires S."/>
            <person name="Santos C.L."/>
            <person name="Moradas-Ferreira P."/>
        </authorList>
    </citation>
    <scope>NUCLEOTIDE SEQUENCE [LARGE SCALE GENOMIC DNA]</scope>
    <source>
        <strain evidence="2 3">ATCC 27448</strain>
    </source>
</reference>
<evidence type="ECO:0000256" key="1">
    <source>
        <dbReference type="SAM" id="Phobius"/>
    </source>
</evidence>
<organism evidence="2 3">
    <name type="scientific">Streptomyces natalensis ATCC 27448</name>
    <dbReference type="NCBI Taxonomy" id="1240678"/>
    <lineage>
        <taxon>Bacteria</taxon>
        <taxon>Bacillati</taxon>
        <taxon>Actinomycetota</taxon>
        <taxon>Actinomycetes</taxon>
        <taxon>Kitasatosporales</taxon>
        <taxon>Streptomycetaceae</taxon>
        <taxon>Streptomyces</taxon>
    </lineage>
</organism>
<protein>
    <submittedName>
        <fullName evidence="2">Uncharacterized protein</fullName>
    </submittedName>
</protein>
<keyword evidence="3" id="KW-1185">Reference proteome</keyword>
<feature type="transmembrane region" description="Helical" evidence="1">
    <location>
        <begin position="48"/>
        <end position="70"/>
    </location>
</feature>
<keyword evidence="1" id="KW-0812">Transmembrane</keyword>
<name>A0A0D7CH46_9ACTN</name>
<feature type="transmembrane region" description="Helical" evidence="1">
    <location>
        <begin position="22"/>
        <end position="42"/>
    </location>
</feature>
<dbReference type="Proteomes" id="UP000032458">
    <property type="component" value="Unassembled WGS sequence"/>
</dbReference>
<keyword evidence="1" id="KW-1133">Transmembrane helix</keyword>
<evidence type="ECO:0000313" key="3">
    <source>
        <dbReference type="Proteomes" id="UP000032458"/>
    </source>
</evidence>
<feature type="transmembrane region" description="Helical" evidence="1">
    <location>
        <begin position="166"/>
        <end position="186"/>
    </location>
</feature>
<accession>A0A0D7CH46</accession>
<comment type="caution">
    <text evidence="2">The sequence shown here is derived from an EMBL/GenBank/DDBJ whole genome shotgun (WGS) entry which is preliminary data.</text>
</comment>
<feature type="transmembrane region" description="Helical" evidence="1">
    <location>
        <begin position="108"/>
        <end position="128"/>
    </location>
</feature>
<feature type="transmembrane region" description="Helical" evidence="1">
    <location>
        <begin position="77"/>
        <end position="96"/>
    </location>
</feature>